<dbReference type="PRINTS" id="PR00038">
    <property type="entry name" value="HTHLUXR"/>
</dbReference>
<keyword evidence="1" id="KW-0805">Transcription regulation</keyword>
<evidence type="ECO:0000313" key="5">
    <source>
        <dbReference type="EMBL" id="GAA1666725.1"/>
    </source>
</evidence>
<organism evidence="5 6">
    <name type="scientific">Microbacterium lacus</name>
    <dbReference type="NCBI Taxonomy" id="415217"/>
    <lineage>
        <taxon>Bacteria</taxon>
        <taxon>Bacillati</taxon>
        <taxon>Actinomycetota</taxon>
        <taxon>Actinomycetes</taxon>
        <taxon>Micrococcales</taxon>
        <taxon>Microbacteriaceae</taxon>
        <taxon>Microbacterium</taxon>
    </lineage>
</organism>
<reference evidence="5 6" key="1">
    <citation type="journal article" date="2019" name="Int. J. Syst. Evol. Microbiol.">
        <title>The Global Catalogue of Microorganisms (GCM) 10K type strain sequencing project: providing services to taxonomists for standard genome sequencing and annotation.</title>
        <authorList>
            <consortium name="The Broad Institute Genomics Platform"/>
            <consortium name="The Broad Institute Genome Sequencing Center for Infectious Disease"/>
            <person name="Wu L."/>
            <person name="Ma J."/>
        </authorList>
    </citation>
    <scope>NUCLEOTIDE SEQUENCE [LARGE SCALE GENOMIC DNA]</scope>
    <source>
        <strain evidence="5 6">JCM 15575</strain>
    </source>
</reference>
<dbReference type="RefSeq" id="WP_344051957.1">
    <property type="nucleotide sequence ID" value="NZ_BAAAPK010000001.1"/>
</dbReference>
<comment type="caution">
    <text evidence="5">The sequence shown here is derived from an EMBL/GenBank/DDBJ whole genome shotgun (WGS) entry which is preliminary data.</text>
</comment>
<dbReference type="InterPro" id="IPR027417">
    <property type="entry name" value="P-loop_NTPase"/>
</dbReference>
<dbReference type="Pfam" id="PF00196">
    <property type="entry name" value="GerE"/>
    <property type="match status" value="1"/>
</dbReference>
<name>A0ABN2G7J3_9MICO</name>
<gene>
    <name evidence="5" type="primary">iniR</name>
    <name evidence="5" type="ORF">GCM10009807_08560</name>
</gene>
<dbReference type="Gene3D" id="1.10.10.10">
    <property type="entry name" value="Winged helix-like DNA-binding domain superfamily/Winged helix DNA-binding domain"/>
    <property type="match status" value="1"/>
</dbReference>
<evidence type="ECO:0000256" key="1">
    <source>
        <dbReference type="ARBA" id="ARBA00023015"/>
    </source>
</evidence>
<dbReference type="PANTHER" id="PTHR44688:SF16">
    <property type="entry name" value="DNA-BINDING TRANSCRIPTIONAL ACTIVATOR DEVR_DOSR"/>
    <property type="match status" value="1"/>
</dbReference>
<dbReference type="CDD" id="cd06170">
    <property type="entry name" value="LuxR_C_like"/>
    <property type="match status" value="1"/>
</dbReference>
<evidence type="ECO:0000256" key="3">
    <source>
        <dbReference type="ARBA" id="ARBA00023163"/>
    </source>
</evidence>
<dbReference type="SUPFAM" id="SSF52540">
    <property type="entry name" value="P-loop containing nucleoside triphosphate hydrolases"/>
    <property type="match status" value="1"/>
</dbReference>
<sequence length="853" mass="89766">MATPNSTVMPERQAAHLWERQARPAIESIVEPGRPVRGVISGTAGAGKTAVLAEIERLLIEQNRPHRFLDEAADVHAIPADAVLLVDDLHRVSPAQLAALLDRAEDLSASLVVASRPSAQHAELGRVRHALERSRPAIVLGTVSRSDVLTFLENSDRRAEIACVDEVLECTGGVSWLVAEALALHDPRDCAADRQHRAVRRAVEERVAHRLETIDPALRDEVVARCLSSAPHGDGSPHQEDLVAEGYAEGLLLRNGRPAPVVRSAVRSAMPTTRMGGIAASAVQTLALSAAGNEDAFADWVSGEADAAFGRSLVEQADRLLEREPARALELYAAALECGIGEAELTGRRAQAAWATGDLEAASSMLDDVSLLDGVRDGDRVADTSAAIWASRGMLRMSDAVYRSLPPVGAESCARATIAAVGVGDAASLGAPEAGHGLPSTLGVAMELLDRGLRESLRPDGAEAAVADLVRASEMYTASGSAAPVPELPAVIAAIVAIGVGELEIAQSSIDDALSGGQGGAIARTRLLLWKSWLAVQRARPVDARQALADAVKGDAVLSARDAMLAHAIRVAIARRYEDAAALDAIWVDARDSVLRTETDLYTLLPLTELVAAAARVDDTARVQPHFARALEIVERLGAPPVWAAHVHWSGIQQGILLNRPDDLKPHARVLVTASTHSAVAAVMAQAGRVWTATLAGSVDADAIEAAAHGLASAGLGWDGARLAGHGAGKSTDRRVSARLLSVARELHPNDGSRTPRSADTGAVAVQKKSDESGGIVLSERERDVARLVLQGKTYAEIGQTIFISPRTAEHHIAHIRRRLGATSRSDLVAKLRVVVEDATSSAESQGTPPGSP</sequence>
<keyword evidence="3" id="KW-0804">Transcription</keyword>
<dbReference type="InterPro" id="IPR036388">
    <property type="entry name" value="WH-like_DNA-bd_sf"/>
</dbReference>
<accession>A0ABN2G7J3</accession>
<keyword evidence="2" id="KW-0238">DNA-binding</keyword>
<dbReference type="PROSITE" id="PS50043">
    <property type="entry name" value="HTH_LUXR_2"/>
    <property type="match status" value="1"/>
</dbReference>
<evidence type="ECO:0000256" key="2">
    <source>
        <dbReference type="ARBA" id="ARBA00023125"/>
    </source>
</evidence>
<proteinExistence type="predicted"/>
<evidence type="ECO:0000259" key="4">
    <source>
        <dbReference type="PROSITE" id="PS50043"/>
    </source>
</evidence>
<evidence type="ECO:0000313" key="6">
    <source>
        <dbReference type="Proteomes" id="UP001500596"/>
    </source>
</evidence>
<dbReference type="SMART" id="SM00421">
    <property type="entry name" value="HTH_LUXR"/>
    <property type="match status" value="1"/>
</dbReference>
<dbReference type="InterPro" id="IPR016032">
    <property type="entry name" value="Sig_transdc_resp-reg_C-effctor"/>
</dbReference>
<dbReference type="Proteomes" id="UP001500596">
    <property type="component" value="Unassembled WGS sequence"/>
</dbReference>
<dbReference type="PANTHER" id="PTHR44688">
    <property type="entry name" value="DNA-BINDING TRANSCRIPTIONAL ACTIVATOR DEVR_DOSR"/>
    <property type="match status" value="1"/>
</dbReference>
<protein>
    <submittedName>
        <fullName evidence="5">Isoniazid response ATPase/transcriptional regulator IniR</fullName>
    </submittedName>
</protein>
<dbReference type="SUPFAM" id="SSF46894">
    <property type="entry name" value="C-terminal effector domain of the bipartite response regulators"/>
    <property type="match status" value="1"/>
</dbReference>
<dbReference type="EMBL" id="BAAAPK010000001">
    <property type="protein sequence ID" value="GAA1666725.1"/>
    <property type="molecule type" value="Genomic_DNA"/>
</dbReference>
<dbReference type="InterPro" id="IPR000792">
    <property type="entry name" value="Tscrpt_reg_LuxR_C"/>
</dbReference>
<keyword evidence="6" id="KW-1185">Reference proteome</keyword>
<feature type="domain" description="HTH luxR-type" evidence="4">
    <location>
        <begin position="771"/>
        <end position="836"/>
    </location>
</feature>